<sequence length="168" mass="18391">MTAPKSSTKLRDQLILVGATVLLAITVVVGTWAGYGYWQDTQADSAREDALLVARRATEGMFGYNYKSIDTQMAKVTDDMTADFKEDWKKVTETVLAPGAKEKELVVQATLVGSGVIKADARHVEAMIFLNQKSTGKDPSKGTVDASRLRVKLEKQDGRWLVADVDPI</sequence>
<feature type="transmembrane region" description="Helical" evidence="3">
    <location>
        <begin position="14"/>
        <end position="38"/>
    </location>
</feature>
<organism evidence="4 5">
    <name type="scientific">Nocardia uniformis</name>
    <dbReference type="NCBI Taxonomy" id="53432"/>
    <lineage>
        <taxon>Bacteria</taxon>
        <taxon>Bacillati</taxon>
        <taxon>Actinomycetota</taxon>
        <taxon>Actinomycetes</taxon>
        <taxon>Mycobacteriales</taxon>
        <taxon>Nocardiaceae</taxon>
        <taxon>Nocardia</taxon>
    </lineage>
</organism>
<accession>A0A849C4K8</accession>
<dbReference type="EMBL" id="JABELX010000010">
    <property type="protein sequence ID" value="NNH73562.1"/>
    <property type="molecule type" value="Genomic_DNA"/>
</dbReference>
<dbReference type="GO" id="GO:0016020">
    <property type="term" value="C:membrane"/>
    <property type="evidence" value="ECO:0007669"/>
    <property type="project" value="UniProtKB-SubCell"/>
</dbReference>
<evidence type="ECO:0000313" key="4">
    <source>
        <dbReference type="EMBL" id="NNH73562.1"/>
    </source>
</evidence>
<keyword evidence="5" id="KW-1185">Reference proteome</keyword>
<evidence type="ECO:0000256" key="3">
    <source>
        <dbReference type="SAM" id="Phobius"/>
    </source>
</evidence>
<name>A0A849C4K8_9NOCA</name>
<evidence type="ECO:0000313" key="5">
    <source>
        <dbReference type="Proteomes" id="UP000586827"/>
    </source>
</evidence>
<dbReference type="PANTHER" id="PTHR37042">
    <property type="entry name" value="OUTER MEMBRANE PROTEIN RV1973"/>
    <property type="match status" value="1"/>
</dbReference>
<dbReference type="RefSeq" id="WP_067517572.1">
    <property type="nucleotide sequence ID" value="NZ_JABELX010000010.1"/>
</dbReference>
<comment type="subcellular location">
    <subcellularLocation>
        <location evidence="1">Membrane</location>
    </subcellularLocation>
</comment>
<gene>
    <name evidence="4" type="ORF">HLB23_27520</name>
</gene>
<dbReference type="Proteomes" id="UP000586827">
    <property type="component" value="Unassembled WGS sequence"/>
</dbReference>
<keyword evidence="2 3" id="KW-0472">Membrane</keyword>
<comment type="caution">
    <text evidence="4">The sequence shown here is derived from an EMBL/GenBank/DDBJ whole genome shotgun (WGS) entry which is preliminary data.</text>
</comment>
<dbReference type="AlphaFoldDB" id="A0A849C4K8"/>
<evidence type="ECO:0000256" key="2">
    <source>
        <dbReference type="ARBA" id="ARBA00023136"/>
    </source>
</evidence>
<reference evidence="4 5" key="1">
    <citation type="submission" date="2020-05" db="EMBL/GenBank/DDBJ databases">
        <title>MicrobeNet Type strains.</title>
        <authorList>
            <person name="Nicholson A.C."/>
        </authorList>
    </citation>
    <scope>NUCLEOTIDE SEQUENCE [LARGE SCALE GENOMIC DNA]</scope>
    <source>
        <strain evidence="4 5">JCM 3224</strain>
    </source>
</reference>
<keyword evidence="3" id="KW-0812">Transmembrane</keyword>
<dbReference type="PANTHER" id="PTHR37042:SF4">
    <property type="entry name" value="OUTER MEMBRANE PROTEIN RV1973"/>
    <property type="match status" value="1"/>
</dbReference>
<keyword evidence="3" id="KW-1133">Transmembrane helix</keyword>
<proteinExistence type="predicted"/>
<protein>
    <submittedName>
        <fullName evidence="4">H domain protein</fullName>
    </submittedName>
</protein>
<evidence type="ECO:0000256" key="1">
    <source>
        <dbReference type="ARBA" id="ARBA00004370"/>
    </source>
</evidence>